<accession>A0A3Q1IP48</accession>
<dbReference type="CDD" id="cd00063">
    <property type="entry name" value="FN3"/>
    <property type="match status" value="1"/>
</dbReference>
<dbReference type="InterPro" id="IPR036116">
    <property type="entry name" value="FN3_sf"/>
</dbReference>
<dbReference type="GeneTree" id="ENSGT00940000167095"/>
<dbReference type="Proteomes" id="UP000265040">
    <property type="component" value="Chromosome 19"/>
</dbReference>
<reference evidence="9" key="3">
    <citation type="submission" date="2025-09" db="UniProtKB">
        <authorList>
            <consortium name="Ensembl"/>
        </authorList>
    </citation>
    <scope>IDENTIFICATION</scope>
</reference>
<keyword evidence="4" id="KW-1133">Transmembrane helix</keyword>
<dbReference type="Ensembl" id="ENSATET00000022560.3">
    <property type="protein sequence ID" value="ENSATEP00000022195.1"/>
    <property type="gene ID" value="ENSATEG00000015407.3"/>
</dbReference>
<dbReference type="GO" id="GO:0009897">
    <property type="term" value="C:external side of plasma membrane"/>
    <property type="evidence" value="ECO:0007669"/>
    <property type="project" value="TreeGrafter"/>
</dbReference>
<dbReference type="Gene3D" id="2.60.40.10">
    <property type="entry name" value="Immunoglobulins"/>
    <property type="match status" value="1"/>
</dbReference>
<evidence type="ECO:0000313" key="10">
    <source>
        <dbReference type="Proteomes" id="UP000265040"/>
    </source>
</evidence>
<dbReference type="STRING" id="64144.ENSATEP00000022195"/>
<evidence type="ECO:0000256" key="6">
    <source>
        <dbReference type="ARBA" id="ARBA00023170"/>
    </source>
</evidence>
<evidence type="ECO:0000256" key="5">
    <source>
        <dbReference type="ARBA" id="ARBA00023136"/>
    </source>
</evidence>
<keyword evidence="10" id="KW-1185">Reference proteome</keyword>
<keyword evidence="6" id="KW-0675">Receptor</keyword>
<dbReference type="RefSeq" id="XP_026206880.1">
    <property type="nucleotide sequence ID" value="XM_026351095.1"/>
</dbReference>
<keyword evidence="7" id="KW-0325">Glycoprotein</keyword>
<organism evidence="9 10">
    <name type="scientific">Anabas testudineus</name>
    <name type="common">Climbing perch</name>
    <name type="synonym">Anthias testudineus</name>
    <dbReference type="NCBI Taxonomy" id="64144"/>
    <lineage>
        <taxon>Eukaryota</taxon>
        <taxon>Metazoa</taxon>
        <taxon>Chordata</taxon>
        <taxon>Craniata</taxon>
        <taxon>Vertebrata</taxon>
        <taxon>Euteleostomi</taxon>
        <taxon>Actinopterygii</taxon>
        <taxon>Neopterygii</taxon>
        <taxon>Teleostei</taxon>
        <taxon>Neoteleostei</taxon>
        <taxon>Acanthomorphata</taxon>
        <taxon>Anabantaria</taxon>
        <taxon>Anabantiformes</taxon>
        <taxon>Anabantoidei</taxon>
        <taxon>Anabantidae</taxon>
        <taxon>Anabas</taxon>
    </lineage>
</organism>
<dbReference type="OrthoDB" id="8939865at2759"/>
<dbReference type="PANTHER" id="PTHR23037">
    <property type="entry name" value="CYTOKINE RECEPTOR"/>
    <property type="match status" value="1"/>
</dbReference>
<evidence type="ECO:0000256" key="3">
    <source>
        <dbReference type="ARBA" id="ARBA00022729"/>
    </source>
</evidence>
<evidence type="ECO:0000313" key="9">
    <source>
        <dbReference type="Ensembl" id="ENSATEP00000022195.1"/>
    </source>
</evidence>
<comment type="subcellular location">
    <subcellularLocation>
        <location evidence="1">Membrane</location>
        <topology evidence="1">Single-pass type I membrane protein</topology>
    </subcellularLocation>
</comment>
<keyword evidence="5" id="KW-0472">Membrane</keyword>
<dbReference type="InParanoid" id="A0A3Q1IP48"/>
<evidence type="ECO:0000256" key="8">
    <source>
        <dbReference type="SAM" id="SignalP"/>
    </source>
</evidence>
<dbReference type="SUPFAM" id="SSF49265">
    <property type="entry name" value="Fibronectin type III"/>
    <property type="match status" value="1"/>
</dbReference>
<dbReference type="InterPro" id="IPR003961">
    <property type="entry name" value="FN3_dom"/>
</dbReference>
<protein>
    <recommendedName>
        <fullName evidence="11">Fibronectin type-III domain-containing protein</fullName>
    </recommendedName>
</protein>
<evidence type="ECO:0008006" key="11">
    <source>
        <dbReference type="Google" id="ProtNLM"/>
    </source>
</evidence>
<feature type="signal peptide" evidence="8">
    <location>
        <begin position="1"/>
        <end position="27"/>
    </location>
</feature>
<dbReference type="OMA" id="CNEYCTL"/>
<reference evidence="9" key="2">
    <citation type="submission" date="2025-08" db="UniProtKB">
        <authorList>
            <consortium name="Ensembl"/>
        </authorList>
    </citation>
    <scope>IDENTIFICATION</scope>
</reference>
<keyword evidence="3 8" id="KW-0732">Signal</keyword>
<evidence type="ECO:0000256" key="7">
    <source>
        <dbReference type="ARBA" id="ARBA00023180"/>
    </source>
</evidence>
<evidence type="ECO:0000256" key="2">
    <source>
        <dbReference type="ARBA" id="ARBA00022692"/>
    </source>
</evidence>
<dbReference type="GeneID" id="113156151"/>
<evidence type="ECO:0000256" key="1">
    <source>
        <dbReference type="ARBA" id="ARBA00004479"/>
    </source>
</evidence>
<keyword evidence="2" id="KW-0812">Transmembrane</keyword>
<name>A0A3Q1IP48_ANATE</name>
<feature type="chain" id="PRO_5018587243" description="Fibronectin type-III domain-containing protein" evidence="8">
    <location>
        <begin position="28"/>
        <end position="459"/>
    </location>
</feature>
<dbReference type="AlphaFoldDB" id="A0A3Q1IP48"/>
<dbReference type="PANTHER" id="PTHR23037:SF7">
    <property type="entry name" value="INTERLEUKIN-21 RECEPTOR"/>
    <property type="match status" value="1"/>
</dbReference>
<dbReference type="GO" id="GO:0004896">
    <property type="term" value="F:cytokine receptor activity"/>
    <property type="evidence" value="ECO:0007669"/>
    <property type="project" value="TreeGrafter"/>
</dbReference>
<sequence length="459" mass="51713">MDRSSTPRLKLMLLFLLVSNGIICLHGNPVTGDYGLHCVVDYLFTINCSLTIAPSENPSDSNGSYWLNLTDTWFDETLVCNLMNTFGNYSCSVKKSVADDSDIFNDMNEFKISLCHMQNDEREVCEVLDDSFKPVTNIKPNAPCCLTVTHNSSQHHFTWKNTYENYSTSTELFENLKYQLHYYKRGENVVPQISTDYTDFSVDDQVFVADGEYAARVRSSPNQAYFKGEWSDWSPEVQWKTKPATQNPADVLLSDLWKVFIPISVLVPLVLLLCYVPIKKWKQNVFIPTPAPYFHTLYSNCQGDFKSWVVTQETRADIMKAEETLQIDTLTKCADVQEEECQPQPHLQLMEGSGYSNIIDQFCNVSLLGIPYAVSTMVPLSDPGTSLRHLSITSQAGSPAEGDSGCWLCSDTSLERDPLWYCNDYCTLSAFQQSTPVIAQHHGSSCTQGIITENAFSEA</sequence>
<evidence type="ECO:0000256" key="4">
    <source>
        <dbReference type="ARBA" id="ARBA00022989"/>
    </source>
</evidence>
<dbReference type="InterPro" id="IPR013783">
    <property type="entry name" value="Ig-like_fold"/>
</dbReference>
<proteinExistence type="predicted"/>
<reference evidence="9" key="1">
    <citation type="submission" date="2021-04" db="EMBL/GenBank/DDBJ databases">
        <authorList>
            <consortium name="Wellcome Sanger Institute Data Sharing"/>
        </authorList>
    </citation>
    <scope>NUCLEOTIDE SEQUENCE [LARGE SCALE GENOMIC DNA]</scope>
</reference>